<dbReference type="PROSITE" id="PS51915">
    <property type="entry name" value="ZAD"/>
    <property type="match status" value="1"/>
</dbReference>
<dbReference type="GO" id="GO:0008270">
    <property type="term" value="F:zinc ion binding"/>
    <property type="evidence" value="ECO:0007669"/>
    <property type="project" value="UniProtKB-UniRule"/>
</dbReference>
<feature type="domain" description="C2H2-type" evidence="4">
    <location>
        <begin position="460"/>
        <end position="488"/>
    </location>
</feature>
<keyword evidence="1" id="KW-0863">Zinc-finger</keyword>
<dbReference type="Proteomes" id="UP001652628">
    <property type="component" value="Chromosome 2L"/>
</dbReference>
<evidence type="ECO:0000256" key="3">
    <source>
        <dbReference type="SAM" id="MobiDB-lite"/>
    </source>
</evidence>
<feature type="binding site" evidence="2">
    <location>
        <position position="8"/>
    </location>
    <ligand>
        <name>Zn(2+)</name>
        <dbReference type="ChEBI" id="CHEBI:29105"/>
    </ligand>
</feature>
<evidence type="ECO:0000259" key="5">
    <source>
        <dbReference type="PROSITE" id="PS51915"/>
    </source>
</evidence>
<gene>
    <name evidence="7" type="primary">LOC108021616</name>
</gene>
<dbReference type="AlphaFoldDB" id="A0AB40A019"/>
<sequence length="505" mass="57383">MTTWGNICRICSSPADYEIFAKIPTYLHGSTNEFLNWQKPINILLEETTGLKNSTDDGLPRNICAPCISYLKHAVTFREQCIKNALSLKLAELYQQKRVNISDANKIDKESALFTAEDLRFVEQRPVHNILLNNSSSKLESTKDKVHKRLLNQAAPELSGSSEQRIQYLNILFNKHNTMPRHSRDGELPTGSGQNDDEEDYYAVASSSDDNEEAALLRKHKNCYNYSETNFEEDDPMEQDQLQLRDIKVNIPEPMWKERKCPACSKRFMFEESQQSHLDNCVEYQFVTFVNEVTKLMDIRRQKMVSPHEFIRRMIFALHKTCTWLQEHSIESLLAEKINQVKVSNGEKSTEVTIPADIPDLRSVEEQPFALFDFVSGTTTPITEENNVLYAIERSESRNSQSTPTVKKPIPIRGVAAGSSLGLGLGLDKHKERATFLEKLQRAVVSPGTISQGSAPIFSARCGQCNLVFDSVSELEVHNHNIHRGSVADDEAKRREIIALFEDDI</sequence>
<keyword evidence="2" id="KW-0479">Metal-binding</keyword>
<evidence type="ECO:0008006" key="8">
    <source>
        <dbReference type="Google" id="ProtNLM"/>
    </source>
</evidence>
<protein>
    <recommendedName>
        <fullName evidence="8">ZAD domain-containing protein</fullName>
    </recommendedName>
</protein>
<dbReference type="GO" id="GO:0005634">
    <property type="term" value="C:nucleus"/>
    <property type="evidence" value="ECO:0007669"/>
    <property type="project" value="InterPro"/>
</dbReference>
<dbReference type="SMART" id="SM00868">
    <property type="entry name" value="zf-AD"/>
    <property type="match status" value="1"/>
</dbReference>
<keyword evidence="6" id="KW-1185">Reference proteome</keyword>
<keyword evidence="2" id="KW-0862">Zinc</keyword>
<evidence type="ECO:0000313" key="7">
    <source>
        <dbReference type="RefSeq" id="XP_016945909.3"/>
    </source>
</evidence>
<feature type="binding site" evidence="2">
    <location>
        <position position="11"/>
    </location>
    <ligand>
        <name>Zn(2+)</name>
        <dbReference type="ChEBI" id="CHEBI:29105"/>
    </ligand>
</feature>
<organism evidence="6 7">
    <name type="scientific">Drosophila suzukii</name>
    <name type="common">Spotted-wing drosophila fruit fly</name>
    <dbReference type="NCBI Taxonomy" id="28584"/>
    <lineage>
        <taxon>Eukaryota</taxon>
        <taxon>Metazoa</taxon>
        <taxon>Ecdysozoa</taxon>
        <taxon>Arthropoda</taxon>
        <taxon>Hexapoda</taxon>
        <taxon>Insecta</taxon>
        <taxon>Pterygota</taxon>
        <taxon>Neoptera</taxon>
        <taxon>Endopterygota</taxon>
        <taxon>Diptera</taxon>
        <taxon>Brachycera</taxon>
        <taxon>Muscomorpha</taxon>
        <taxon>Ephydroidea</taxon>
        <taxon>Drosophilidae</taxon>
        <taxon>Drosophila</taxon>
        <taxon>Sophophora</taxon>
    </lineage>
</organism>
<dbReference type="PROSITE" id="PS00028">
    <property type="entry name" value="ZINC_FINGER_C2H2_1"/>
    <property type="match status" value="1"/>
</dbReference>
<proteinExistence type="predicted"/>
<dbReference type="InterPro" id="IPR013087">
    <property type="entry name" value="Znf_C2H2_type"/>
</dbReference>
<feature type="binding site" evidence="2">
    <location>
        <position position="64"/>
    </location>
    <ligand>
        <name>Zn(2+)</name>
        <dbReference type="ChEBI" id="CHEBI:29105"/>
    </ligand>
</feature>
<accession>A0AB40A019</accession>
<feature type="region of interest" description="Disordered" evidence="3">
    <location>
        <begin position="179"/>
        <end position="198"/>
    </location>
</feature>
<feature type="binding site" evidence="2">
    <location>
        <position position="67"/>
    </location>
    <ligand>
        <name>Zn(2+)</name>
        <dbReference type="ChEBI" id="CHEBI:29105"/>
    </ligand>
</feature>
<feature type="domain" description="ZAD" evidence="5">
    <location>
        <begin position="6"/>
        <end position="91"/>
    </location>
</feature>
<dbReference type="Pfam" id="PF07776">
    <property type="entry name" value="zf-AD"/>
    <property type="match status" value="1"/>
</dbReference>
<name>A0AB40A019_DROSZ</name>
<reference evidence="7" key="1">
    <citation type="submission" date="2025-08" db="UniProtKB">
        <authorList>
            <consortium name="RefSeq"/>
        </authorList>
    </citation>
    <scope>IDENTIFICATION</scope>
</reference>
<dbReference type="PROSITE" id="PS50157">
    <property type="entry name" value="ZINC_FINGER_C2H2_2"/>
    <property type="match status" value="1"/>
</dbReference>
<dbReference type="GeneID" id="108021616"/>
<dbReference type="RefSeq" id="XP_016945909.3">
    <property type="nucleotide sequence ID" value="XM_017090420.4"/>
</dbReference>
<evidence type="ECO:0000256" key="2">
    <source>
        <dbReference type="PROSITE-ProRule" id="PRU01263"/>
    </source>
</evidence>
<evidence type="ECO:0000313" key="6">
    <source>
        <dbReference type="Proteomes" id="UP001652628"/>
    </source>
</evidence>
<dbReference type="InterPro" id="IPR012934">
    <property type="entry name" value="Znf_AD"/>
</dbReference>
<evidence type="ECO:0000259" key="4">
    <source>
        <dbReference type="PROSITE" id="PS50157"/>
    </source>
</evidence>
<dbReference type="SUPFAM" id="SSF57716">
    <property type="entry name" value="Glucocorticoid receptor-like (DNA-binding domain)"/>
    <property type="match status" value="1"/>
</dbReference>
<evidence type="ECO:0000256" key="1">
    <source>
        <dbReference type="PROSITE-ProRule" id="PRU00042"/>
    </source>
</evidence>